<dbReference type="Pfam" id="PF16531">
    <property type="entry name" value="SAS-6_N"/>
    <property type="match status" value="1"/>
</dbReference>
<protein>
    <recommendedName>
        <fullName evidence="1">Spindle assembly abnormal protein 6 N-terminal domain-containing protein</fullName>
    </recommendedName>
</protein>
<organism evidence="2 3">
    <name type="scientific">Chara braunii</name>
    <name type="common">Braun's stonewort</name>
    <dbReference type="NCBI Taxonomy" id="69332"/>
    <lineage>
        <taxon>Eukaryota</taxon>
        <taxon>Viridiplantae</taxon>
        <taxon>Streptophyta</taxon>
        <taxon>Charophyceae</taxon>
        <taxon>Charales</taxon>
        <taxon>Characeae</taxon>
        <taxon>Chara</taxon>
    </lineage>
</organism>
<evidence type="ECO:0000259" key="1">
    <source>
        <dbReference type="Pfam" id="PF16531"/>
    </source>
</evidence>
<dbReference type="Gramene" id="GBG71743">
    <property type="protein sequence ID" value="GBG71743"/>
    <property type="gene ID" value="CBR_g9152"/>
</dbReference>
<dbReference type="PANTHER" id="PTHR34230">
    <property type="entry name" value="ASSEMBLY ABNORMAL PROTEIN 6, PUTATIVE-RELATED"/>
    <property type="match status" value="1"/>
</dbReference>
<dbReference type="InterPro" id="IPR032396">
    <property type="entry name" value="SAS-6_N"/>
</dbReference>
<dbReference type="Proteomes" id="UP000265515">
    <property type="component" value="Unassembled WGS sequence"/>
</dbReference>
<evidence type="ECO:0000313" key="3">
    <source>
        <dbReference type="Proteomes" id="UP000265515"/>
    </source>
</evidence>
<proteinExistence type="predicted"/>
<feature type="domain" description="Spindle assembly abnormal protein 6 N-terminal" evidence="1">
    <location>
        <begin position="2"/>
        <end position="109"/>
    </location>
</feature>
<evidence type="ECO:0000313" key="2">
    <source>
        <dbReference type="EMBL" id="GBG71743.1"/>
    </source>
</evidence>
<gene>
    <name evidence="2" type="ORF">CBR_g9152</name>
</gene>
<reference evidence="2 3" key="1">
    <citation type="journal article" date="2018" name="Cell">
        <title>The Chara Genome: Secondary Complexity and Implications for Plant Terrestrialization.</title>
        <authorList>
            <person name="Nishiyama T."/>
            <person name="Sakayama H."/>
            <person name="Vries J.D."/>
            <person name="Buschmann H."/>
            <person name="Saint-Marcoux D."/>
            <person name="Ullrich K.K."/>
            <person name="Haas F.B."/>
            <person name="Vanderstraeten L."/>
            <person name="Becker D."/>
            <person name="Lang D."/>
            <person name="Vosolsobe S."/>
            <person name="Rombauts S."/>
            <person name="Wilhelmsson P.K.I."/>
            <person name="Janitza P."/>
            <person name="Kern R."/>
            <person name="Heyl A."/>
            <person name="Rumpler F."/>
            <person name="Villalobos L.I.A.C."/>
            <person name="Clay J.M."/>
            <person name="Skokan R."/>
            <person name="Toyoda A."/>
            <person name="Suzuki Y."/>
            <person name="Kagoshima H."/>
            <person name="Schijlen E."/>
            <person name="Tajeshwar N."/>
            <person name="Catarino B."/>
            <person name="Hetherington A.J."/>
            <person name="Saltykova A."/>
            <person name="Bonnot C."/>
            <person name="Breuninger H."/>
            <person name="Symeonidi A."/>
            <person name="Radhakrishnan G.V."/>
            <person name="Van Nieuwerburgh F."/>
            <person name="Deforce D."/>
            <person name="Chang C."/>
            <person name="Karol K.G."/>
            <person name="Hedrich R."/>
            <person name="Ulvskov P."/>
            <person name="Glockner G."/>
            <person name="Delwiche C.F."/>
            <person name="Petrasek J."/>
            <person name="Van de Peer Y."/>
            <person name="Friml J."/>
            <person name="Beilby M."/>
            <person name="Dolan L."/>
            <person name="Kohara Y."/>
            <person name="Sugano S."/>
            <person name="Fujiyama A."/>
            <person name="Delaux P.-M."/>
            <person name="Quint M."/>
            <person name="TheiBen G."/>
            <person name="Hagemann M."/>
            <person name="Harholt J."/>
            <person name="Dunand C."/>
            <person name="Zachgo S."/>
            <person name="Langdale J."/>
            <person name="Maumus F."/>
            <person name="Straeten D.V.D."/>
            <person name="Gould S.B."/>
            <person name="Rensing S.A."/>
        </authorList>
    </citation>
    <scope>NUCLEOTIDE SEQUENCE [LARGE SCALE GENOMIC DNA]</scope>
    <source>
        <strain evidence="2 3">S276</strain>
    </source>
</reference>
<dbReference type="PANTHER" id="PTHR34230:SF2">
    <property type="entry name" value="SPINDLE ASSEMBLY ABNORMAL PROTEIN 6 N-TERMINAL DOMAIN-CONTAINING PROTEIN"/>
    <property type="match status" value="1"/>
</dbReference>
<dbReference type="AlphaFoldDB" id="A0A388KP81"/>
<dbReference type="OMA" id="RQHITFR"/>
<accession>A0A388KP81</accession>
<dbReference type="OrthoDB" id="49058at2759"/>
<dbReference type="Gene3D" id="2.170.210.20">
    <property type="entry name" value="Spindle assembly abnormal protein 6, N-terminal domain"/>
    <property type="match status" value="1"/>
</dbReference>
<keyword evidence="3" id="KW-1185">Reference proteome</keyword>
<dbReference type="InterPro" id="IPR038558">
    <property type="entry name" value="SAS-6_N_sf"/>
</dbReference>
<dbReference type="EMBL" id="BFEA01000152">
    <property type="protein sequence ID" value="GBG71743.1"/>
    <property type="molecule type" value="Genomic_DNA"/>
</dbReference>
<comment type="caution">
    <text evidence="2">The sequence shown here is derived from an EMBL/GenBank/DDBJ whole genome shotgun (WGS) entry which is preliminary data.</text>
</comment>
<dbReference type="CDD" id="cd10142">
    <property type="entry name" value="HD_SAS6_N"/>
    <property type="match status" value="1"/>
</dbReference>
<sequence>MEPIHVKILIKGEENTPRAVRVELTSEANLFFHYVHYTDKASYQTIQETQRLMVDFNEYPAVLGRMLCRCMKEPQSYMAVLVMQKNGPARLDFIQNIEYKFLELLSCNFCPSPEEIVRKHITYRYNLIKGRMAMMQARLADVNAIVKVKNPSLLLHIQRVTSRLPHHRKFSTTSA</sequence>
<dbReference type="STRING" id="69332.A0A388KP81"/>
<name>A0A388KP81_CHABU</name>